<dbReference type="Gene3D" id="2.170.130.10">
    <property type="entry name" value="TonB-dependent receptor, plug domain"/>
    <property type="match status" value="1"/>
</dbReference>
<dbReference type="InterPro" id="IPR039426">
    <property type="entry name" value="TonB-dep_rcpt-like"/>
</dbReference>
<feature type="domain" description="TonB-dependent receptor plug" evidence="12">
    <location>
        <begin position="118"/>
        <end position="223"/>
    </location>
</feature>
<dbReference type="PROSITE" id="PS52016">
    <property type="entry name" value="TONB_DEPENDENT_REC_3"/>
    <property type="match status" value="1"/>
</dbReference>
<evidence type="ECO:0000313" key="13">
    <source>
        <dbReference type="EMBL" id="MBC6609581.1"/>
    </source>
</evidence>
<name>A0ABR7MEU2_9BACT</name>
<dbReference type="InterPro" id="IPR023997">
    <property type="entry name" value="TonB-dep_OMP_SusC/RagA_CS"/>
</dbReference>
<keyword evidence="2 8" id="KW-0813">Transport</keyword>
<keyword evidence="14" id="KW-1185">Reference proteome</keyword>
<evidence type="ECO:0000256" key="7">
    <source>
        <dbReference type="ARBA" id="ARBA00023237"/>
    </source>
</evidence>
<evidence type="ECO:0000256" key="9">
    <source>
        <dbReference type="RuleBase" id="RU003357"/>
    </source>
</evidence>
<dbReference type="SUPFAM" id="SSF56935">
    <property type="entry name" value="Porins"/>
    <property type="match status" value="1"/>
</dbReference>
<dbReference type="Pfam" id="PF13715">
    <property type="entry name" value="CarbopepD_reg_2"/>
    <property type="match status" value="1"/>
</dbReference>
<evidence type="ECO:0000256" key="3">
    <source>
        <dbReference type="ARBA" id="ARBA00022452"/>
    </source>
</evidence>
<dbReference type="InterPro" id="IPR012910">
    <property type="entry name" value="Plug_dom"/>
</dbReference>
<keyword evidence="4 8" id="KW-0812">Transmembrane</keyword>
<keyword evidence="10" id="KW-0732">Signal</keyword>
<dbReference type="Pfam" id="PF00593">
    <property type="entry name" value="TonB_dep_Rec_b-barrel"/>
    <property type="match status" value="1"/>
</dbReference>
<evidence type="ECO:0000259" key="12">
    <source>
        <dbReference type="Pfam" id="PF07715"/>
    </source>
</evidence>
<evidence type="ECO:0000256" key="2">
    <source>
        <dbReference type="ARBA" id="ARBA00022448"/>
    </source>
</evidence>
<evidence type="ECO:0000259" key="11">
    <source>
        <dbReference type="Pfam" id="PF00593"/>
    </source>
</evidence>
<comment type="caution">
    <text evidence="13">The sequence shown here is derived from an EMBL/GenBank/DDBJ whole genome shotgun (WGS) entry which is preliminary data.</text>
</comment>
<accession>A0ABR7MEU2</accession>
<keyword evidence="5 9" id="KW-0798">TonB box</keyword>
<protein>
    <submittedName>
        <fullName evidence="13">TonB-dependent receptor</fullName>
    </submittedName>
</protein>
<dbReference type="RefSeq" id="WP_187317887.1">
    <property type="nucleotide sequence ID" value="NZ_JACSCY010000001.1"/>
</dbReference>
<gene>
    <name evidence="13" type="ORF">H8B15_01525</name>
</gene>
<proteinExistence type="inferred from homology"/>
<keyword evidence="7 8" id="KW-0998">Cell outer membrane</keyword>
<evidence type="ECO:0000256" key="1">
    <source>
        <dbReference type="ARBA" id="ARBA00004571"/>
    </source>
</evidence>
<evidence type="ECO:0000256" key="10">
    <source>
        <dbReference type="SAM" id="SignalP"/>
    </source>
</evidence>
<organism evidence="13 14">
    <name type="scientific">Hymenobacter citatus</name>
    <dbReference type="NCBI Taxonomy" id="2763506"/>
    <lineage>
        <taxon>Bacteria</taxon>
        <taxon>Pseudomonadati</taxon>
        <taxon>Bacteroidota</taxon>
        <taxon>Cytophagia</taxon>
        <taxon>Cytophagales</taxon>
        <taxon>Hymenobacteraceae</taxon>
        <taxon>Hymenobacter</taxon>
    </lineage>
</organism>
<dbReference type="InterPro" id="IPR008969">
    <property type="entry name" value="CarboxyPept-like_regulatory"/>
</dbReference>
<reference evidence="13 14" key="1">
    <citation type="submission" date="2020-08" db="EMBL/GenBank/DDBJ databases">
        <title>Hymenobacter sp.</title>
        <authorList>
            <person name="Kim M.K."/>
        </authorList>
    </citation>
    <scope>NUCLEOTIDE SEQUENCE [LARGE SCALE GENOMIC DNA]</scope>
    <source>
        <strain evidence="13 14">BT507</strain>
    </source>
</reference>
<evidence type="ECO:0000256" key="5">
    <source>
        <dbReference type="ARBA" id="ARBA00023077"/>
    </source>
</evidence>
<comment type="similarity">
    <text evidence="8 9">Belongs to the TonB-dependent receptor family.</text>
</comment>
<dbReference type="InterPro" id="IPR000531">
    <property type="entry name" value="Beta-barrel_TonB"/>
</dbReference>
<evidence type="ECO:0000256" key="4">
    <source>
        <dbReference type="ARBA" id="ARBA00022692"/>
    </source>
</evidence>
<dbReference type="NCBIfam" id="TIGR04056">
    <property type="entry name" value="OMP_RagA_SusC"/>
    <property type="match status" value="1"/>
</dbReference>
<dbReference type="InterPro" id="IPR023996">
    <property type="entry name" value="TonB-dep_OMP_SusC/RagA"/>
</dbReference>
<keyword evidence="6 8" id="KW-0472">Membrane</keyword>
<evidence type="ECO:0000313" key="14">
    <source>
        <dbReference type="Proteomes" id="UP000622017"/>
    </source>
</evidence>
<dbReference type="InterPro" id="IPR036942">
    <property type="entry name" value="Beta-barrel_TonB_sf"/>
</dbReference>
<feature type="chain" id="PRO_5045950670" evidence="10">
    <location>
        <begin position="22"/>
        <end position="1048"/>
    </location>
</feature>
<dbReference type="SUPFAM" id="SSF49464">
    <property type="entry name" value="Carboxypeptidase regulatory domain-like"/>
    <property type="match status" value="1"/>
</dbReference>
<dbReference type="Gene3D" id="2.60.40.1120">
    <property type="entry name" value="Carboxypeptidase-like, regulatory domain"/>
    <property type="match status" value="1"/>
</dbReference>
<comment type="subcellular location">
    <subcellularLocation>
        <location evidence="1 8">Cell outer membrane</location>
        <topology evidence="1 8">Multi-pass membrane protein</topology>
    </subcellularLocation>
</comment>
<feature type="domain" description="TonB-dependent receptor-like beta-barrel" evidence="11">
    <location>
        <begin position="474"/>
        <end position="913"/>
    </location>
</feature>
<dbReference type="EMBL" id="JACSCY010000001">
    <property type="protein sequence ID" value="MBC6609581.1"/>
    <property type="molecule type" value="Genomic_DNA"/>
</dbReference>
<dbReference type="Gene3D" id="2.40.170.20">
    <property type="entry name" value="TonB-dependent receptor, beta-barrel domain"/>
    <property type="match status" value="1"/>
</dbReference>
<dbReference type="Pfam" id="PF07715">
    <property type="entry name" value="Plug"/>
    <property type="match status" value="1"/>
</dbReference>
<keyword evidence="13" id="KW-0675">Receptor</keyword>
<dbReference type="NCBIfam" id="TIGR04057">
    <property type="entry name" value="SusC_RagA_signa"/>
    <property type="match status" value="1"/>
</dbReference>
<dbReference type="Proteomes" id="UP000622017">
    <property type="component" value="Unassembled WGS sequence"/>
</dbReference>
<keyword evidence="3 8" id="KW-1134">Transmembrane beta strand</keyword>
<evidence type="ECO:0000256" key="8">
    <source>
        <dbReference type="PROSITE-ProRule" id="PRU01360"/>
    </source>
</evidence>
<evidence type="ECO:0000256" key="6">
    <source>
        <dbReference type="ARBA" id="ARBA00023136"/>
    </source>
</evidence>
<feature type="signal peptide" evidence="10">
    <location>
        <begin position="1"/>
        <end position="21"/>
    </location>
</feature>
<sequence>MKKPLLLSLLLMLALLTQAWAQNRAITGRVTDLTSGEGLPGVTVRLKGTSIAAPTDATGNYSISVPAGEATLVFSFIGYINKEVSVGNQSALNVALASDTQNLNEVVVVAYGTADPATYTGSVTQIGAEKLSQRPVTNITNAVAGQAAGVQVSGGSGQPGAGPDIRIRGFSSVNYSNDPLYVVDGVPYTAGLSNLNPEDIESISILKDAASTALYGSRATNGVVMVTTKRGKKDQVQVNVRALQGVSSRAVPEYSRVSAQQYYPLMWEAYRNSLVNATTTREQANQRATNNIKSLLGYNPFNVPDNQIVGTDGTLNPNAQLLWGDDLDWEKALTRNGSRSDYTASFNGGSGKSNYYVSLGYLNDKGYLIKSDFERFSGRMNVNSELTKWLKAGVNMNYTLSNSNQANTGSSTGFVNPFFFSRGIGPIYPVYQHDPATGAYVLDAQGNRVYDLGGSSPTMTRPVYPGRHIVAETEYNNNLYRRNVLGGRTYGEITFLKDFKFTGNFAIDITNYEEQTYDNSIVGDGAPAGRAGRRLYNLTSYTANQLLNYNKTLAGVHNVEVLLGHENYNRSFDDLNGTKSGEIIADNTELQNFGTTNNFNTYHQDHRIESYFGRANYTFDDRYTVSGSYRRDGSSRFYKDVRWGSFWSVGGSWRLDKETLFTMPTWVDMLKLRSSYGQVGNENLSNSDGTLYYAWQALYTLGRNNAAEPGFSQSTLGNQGLVWEKNNSFDVGVEFFLFRNRLTGTVEYFNRTSKDLLFEVPLPLSSGVANRIENIGSMYNRGVEIRLAGDIIKTKAFTWNLDVNWTTYKNEITNLPFTELVSGTKKLKVGHSLQEFWLREYYGVDPENGDALYRANAYNETNSKVIGTDTVTSLANNARYHYAGSAIPKFAGGITNTFSYRGFTLSALLTYSVGGKFYDSQYANLMNHGSYGEAMHEDMLGRWQNPGDITNVPRLQAGNTVNLQSGTSDRWLIDASYLNFRSVSLSYNLPAPLMTRLKLRNVNIFATGENLALITKRKGMNVAQTFSGTTSAVYVPARVLSLGMNLSL</sequence>
<dbReference type="InterPro" id="IPR037066">
    <property type="entry name" value="Plug_dom_sf"/>
</dbReference>